<evidence type="ECO:0000313" key="2">
    <source>
        <dbReference type="EnsemblMetazoa" id="CapteP217551"/>
    </source>
</evidence>
<reference evidence="1 3" key="2">
    <citation type="journal article" date="2013" name="Nature">
        <title>Insights into bilaterian evolution from three spiralian genomes.</title>
        <authorList>
            <person name="Simakov O."/>
            <person name="Marletaz F."/>
            <person name="Cho S.J."/>
            <person name="Edsinger-Gonzales E."/>
            <person name="Havlak P."/>
            <person name="Hellsten U."/>
            <person name="Kuo D.H."/>
            <person name="Larsson T."/>
            <person name="Lv J."/>
            <person name="Arendt D."/>
            <person name="Savage R."/>
            <person name="Osoegawa K."/>
            <person name="de Jong P."/>
            <person name="Grimwood J."/>
            <person name="Chapman J.A."/>
            <person name="Shapiro H."/>
            <person name="Aerts A."/>
            <person name="Otillar R.P."/>
            <person name="Terry A.Y."/>
            <person name="Boore J.L."/>
            <person name="Grigoriev I.V."/>
            <person name="Lindberg D.R."/>
            <person name="Seaver E.C."/>
            <person name="Weisblat D.A."/>
            <person name="Putnam N.H."/>
            <person name="Rokhsar D.S."/>
        </authorList>
    </citation>
    <scope>NUCLEOTIDE SEQUENCE</scope>
    <source>
        <strain evidence="1 3">I ESC-2004</strain>
    </source>
</reference>
<evidence type="ECO:0000313" key="3">
    <source>
        <dbReference type="Proteomes" id="UP000014760"/>
    </source>
</evidence>
<dbReference type="HOGENOM" id="CLU_104324_2_0_1"/>
<reference evidence="2" key="3">
    <citation type="submission" date="2015-06" db="UniProtKB">
        <authorList>
            <consortium name="EnsemblMetazoa"/>
        </authorList>
    </citation>
    <scope>IDENTIFICATION</scope>
</reference>
<sequence>MTAELVLYILEFKKRVMKIFAFLIIALFADFAMGDDIHMCSTTNMNTQGYHEVKTDFADADDFYLGVKANPVGEVLAESDEVVLDCDKMNYYWLNKANGVLTIGRGLQSGTDT</sequence>
<dbReference type="EMBL" id="KB310559">
    <property type="protein sequence ID" value="ELT91304.1"/>
    <property type="molecule type" value="Genomic_DNA"/>
</dbReference>
<dbReference type="AlphaFoldDB" id="R7TC92"/>
<evidence type="ECO:0000313" key="1">
    <source>
        <dbReference type="EMBL" id="ELT91304.1"/>
    </source>
</evidence>
<proteinExistence type="predicted"/>
<name>R7TC92_CAPTE</name>
<dbReference type="EnsemblMetazoa" id="CapteT217551">
    <property type="protein sequence ID" value="CapteP217551"/>
    <property type="gene ID" value="CapteG217551"/>
</dbReference>
<dbReference type="Proteomes" id="UP000014760">
    <property type="component" value="Unassembled WGS sequence"/>
</dbReference>
<gene>
    <name evidence="1" type="ORF">CAPTEDRAFT_217551</name>
</gene>
<keyword evidence="3" id="KW-1185">Reference proteome</keyword>
<organism evidence="1">
    <name type="scientific">Capitella teleta</name>
    <name type="common">Polychaete worm</name>
    <dbReference type="NCBI Taxonomy" id="283909"/>
    <lineage>
        <taxon>Eukaryota</taxon>
        <taxon>Metazoa</taxon>
        <taxon>Spiralia</taxon>
        <taxon>Lophotrochozoa</taxon>
        <taxon>Annelida</taxon>
        <taxon>Polychaeta</taxon>
        <taxon>Sedentaria</taxon>
        <taxon>Scolecida</taxon>
        <taxon>Capitellidae</taxon>
        <taxon>Capitella</taxon>
    </lineage>
</organism>
<protein>
    <submittedName>
        <fullName evidence="1 2">Uncharacterized protein</fullName>
    </submittedName>
</protein>
<dbReference type="EMBL" id="AMQN01013865">
    <property type="status" value="NOT_ANNOTATED_CDS"/>
    <property type="molecule type" value="Genomic_DNA"/>
</dbReference>
<reference evidence="3" key="1">
    <citation type="submission" date="2012-12" db="EMBL/GenBank/DDBJ databases">
        <authorList>
            <person name="Hellsten U."/>
            <person name="Grimwood J."/>
            <person name="Chapman J.A."/>
            <person name="Shapiro H."/>
            <person name="Aerts A."/>
            <person name="Otillar R.P."/>
            <person name="Terry A.Y."/>
            <person name="Boore J.L."/>
            <person name="Simakov O."/>
            <person name="Marletaz F."/>
            <person name="Cho S.-J."/>
            <person name="Edsinger-Gonzales E."/>
            <person name="Havlak P."/>
            <person name="Kuo D.-H."/>
            <person name="Larsson T."/>
            <person name="Lv J."/>
            <person name="Arendt D."/>
            <person name="Savage R."/>
            <person name="Osoegawa K."/>
            <person name="de Jong P."/>
            <person name="Lindberg D.R."/>
            <person name="Seaver E.C."/>
            <person name="Weisblat D.A."/>
            <person name="Putnam N.H."/>
            <person name="Grigoriev I.V."/>
            <person name="Rokhsar D.S."/>
        </authorList>
    </citation>
    <scope>NUCLEOTIDE SEQUENCE</scope>
    <source>
        <strain evidence="3">I ESC-2004</strain>
    </source>
</reference>
<accession>R7TC92</accession>